<dbReference type="AlphaFoldDB" id="A0A818AEK7"/>
<comment type="caution">
    <text evidence="1">The sequence shown here is derived from an EMBL/GenBank/DDBJ whole genome shotgun (WGS) entry which is preliminary data.</text>
</comment>
<proteinExistence type="predicted"/>
<name>A0A818AEK7_9BILA</name>
<sequence length="118" mass="14039">MYIVQSLHYQRLSHNRHVHLHLSILFLTGSRFHLLFKDSNFELDFPDFTHVYILMPQYTKFRPHWLTKTDSEGRNMNKWLEQGENISTFKCTLCNTSDLDCSNQGWAAIVQHMKTEAH</sequence>
<dbReference type="Proteomes" id="UP000663872">
    <property type="component" value="Unassembled WGS sequence"/>
</dbReference>
<gene>
    <name evidence="1" type="ORF">GRG538_LOCUS10182</name>
    <name evidence="2" type="ORF">QYT958_LOCUS23540</name>
</gene>
<evidence type="ECO:0000313" key="3">
    <source>
        <dbReference type="Proteomes" id="UP000663872"/>
    </source>
</evidence>
<evidence type="ECO:0000313" key="1">
    <source>
        <dbReference type="EMBL" id="CAF3402933.1"/>
    </source>
</evidence>
<evidence type="ECO:0000313" key="2">
    <source>
        <dbReference type="EMBL" id="CAF4795420.1"/>
    </source>
</evidence>
<dbReference type="EMBL" id="CAJOBR010004786">
    <property type="protein sequence ID" value="CAF4795420.1"/>
    <property type="molecule type" value="Genomic_DNA"/>
</dbReference>
<organism evidence="1 3">
    <name type="scientific">Rotaria socialis</name>
    <dbReference type="NCBI Taxonomy" id="392032"/>
    <lineage>
        <taxon>Eukaryota</taxon>
        <taxon>Metazoa</taxon>
        <taxon>Spiralia</taxon>
        <taxon>Gnathifera</taxon>
        <taxon>Rotifera</taxon>
        <taxon>Eurotatoria</taxon>
        <taxon>Bdelloidea</taxon>
        <taxon>Philodinida</taxon>
        <taxon>Philodinidae</taxon>
        <taxon>Rotaria</taxon>
    </lineage>
</organism>
<dbReference type="EMBL" id="CAJNYT010001287">
    <property type="protein sequence ID" value="CAF3402933.1"/>
    <property type="molecule type" value="Genomic_DNA"/>
</dbReference>
<accession>A0A818AEK7</accession>
<dbReference type="Proteomes" id="UP000663848">
    <property type="component" value="Unassembled WGS sequence"/>
</dbReference>
<reference evidence="1" key="1">
    <citation type="submission" date="2021-02" db="EMBL/GenBank/DDBJ databases">
        <authorList>
            <person name="Nowell W R."/>
        </authorList>
    </citation>
    <scope>NUCLEOTIDE SEQUENCE</scope>
</reference>
<protein>
    <submittedName>
        <fullName evidence="1">Uncharacterized protein</fullName>
    </submittedName>
</protein>